<protein>
    <submittedName>
        <fullName evidence="2">HET-domain-containing protein</fullName>
    </submittedName>
</protein>
<sequence>MKKWLYVCQNSHTKCEQNKPLDRQLPTRLIEVGDTDMDLRLCETLGLPQESQYLTLSHCWGGKVFTTLTRENVEQFLSHIPTKSLSKTFRDAIEVTRRLGFKYLWIDSLCIIQGDEVDWTKEASRMEFVYLNSALNIAASAAPDGDFGCFSTRIPDQLYGCKVLARDTPDVFDTAVWDITIEDMTSLFHNEVLKTRAWAFQESLLAPKTISFTNRQLVWECISTRACETFPNSYDVGTVTYPAIRIEYWDNPRRSISMKWSSLLMDYTEKKVTFDKDKLVALSGVARLFAAKFGTTYVAGLWKEGLVTQLVWRVSDEPDTSVRNSMPSWSWAAIN</sequence>
<feature type="non-terminal residue" evidence="2">
    <location>
        <position position="335"/>
    </location>
</feature>
<feature type="domain" description="Heterokaryon incompatibility" evidence="1">
    <location>
        <begin position="53"/>
        <end position="202"/>
    </location>
</feature>
<keyword evidence="3" id="KW-1185">Reference proteome</keyword>
<accession>A0A2J6SDM5</accession>
<organism evidence="2 3">
    <name type="scientific">Hyaloscypha variabilis (strain UAMH 11265 / GT02V1 / F)</name>
    <name type="common">Meliniomyces variabilis</name>
    <dbReference type="NCBI Taxonomy" id="1149755"/>
    <lineage>
        <taxon>Eukaryota</taxon>
        <taxon>Fungi</taxon>
        <taxon>Dikarya</taxon>
        <taxon>Ascomycota</taxon>
        <taxon>Pezizomycotina</taxon>
        <taxon>Leotiomycetes</taxon>
        <taxon>Helotiales</taxon>
        <taxon>Hyaloscyphaceae</taxon>
        <taxon>Hyaloscypha</taxon>
        <taxon>Hyaloscypha variabilis</taxon>
    </lineage>
</organism>
<dbReference type="STRING" id="1149755.A0A2J6SDM5"/>
<name>A0A2J6SDM5_HYAVF</name>
<proteinExistence type="predicted"/>
<dbReference type="OrthoDB" id="3486565at2759"/>
<dbReference type="EMBL" id="KZ613937">
    <property type="protein sequence ID" value="PMD48866.1"/>
    <property type="molecule type" value="Genomic_DNA"/>
</dbReference>
<reference evidence="2 3" key="1">
    <citation type="submission" date="2016-04" db="EMBL/GenBank/DDBJ databases">
        <title>A degradative enzymes factory behind the ericoid mycorrhizal symbiosis.</title>
        <authorList>
            <consortium name="DOE Joint Genome Institute"/>
            <person name="Martino E."/>
            <person name="Morin E."/>
            <person name="Grelet G."/>
            <person name="Kuo A."/>
            <person name="Kohler A."/>
            <person name="Daghino S."/>
            <person name="Barry K."/>
            <person name="Choi C."/>
            <person name="Cichocki N."/>
            <person name="Clum A."/>
            <person name="Copeland A."/>
            <person name="Hainaut M."/>
            <person name="Haridas S."/>
            <person name="Labutti K."/>
            <person name="Lindquist E."/>
            <person name="Lipzen A."/>
            <person name="Khouja H.-R."/>
            <person name="Murat C."/>
            <person name="Ohm R."/>
            <person name="Olson A."/>
            <person name="Spatafora J."/>
            <person name="Veneault-Fourrey C."/>
            <person name="Henrissat B."/>
            <person name="Grigoriev I."/>
            <person name="Martin F."/>
            <person name="Perotto S."/>
        </authorList>
    </citation>
    <scope>NUCLEOTIDE SEQUENCE [LARGE SCALE GENOMIC DNA]</scope>
    <source>
        <strain evidence="2 3">F</strain>
    </source>
</reference>
<gene>
    <name evidence="2" type="ORF">L207DRAFT_414585</name>
</gene>
<dbReference type="PANTHER" id="PTHR33112:SF16">
    <property type="entry name" value="HETEROKARYON INCOMPATIBILITY DOMAIN-CONTAINING PROTEIN"/>
    <property type="match status" value="1"/>
</dbReference>
<evidence type="ECO:0000313" key="3">
    <source>
        <dbReference type="Proteomes" id="UP000235786"/>
    </source>
</evidence>
<dbReference type="InterPro" id="IPR010730">
    <property type="entry name" value="HET"/>
</dbReference>
<dbReference type="AlphaFoldDB" id="A0A2J6SDM5"/>
<evidence type="ECO:0000259" key="1">
    <source>
        <dbReference type="Pfam" id="PF06985"/>
    </source>
</evidence>
<dbReference type="Pfam" id="PF06985">
    <property type="entry name" value="HET"/>
    <property type="match status" value="1"/>
</dbReference>
<evidence type="ECO:0000313" key="2">
    <source>
        <dbReference type="EMBL" id="PMD48866.1"/>
    </source>
</evidence>
<dbReference type="Proteomes" id="UP000235786">
    <property type="component" value="Unassembled WGS sequence"/>
</dbReference>
<dbReference type="PANTHER" id="PTHR33112">
    <property type="entry name" value="DOMAIN PROTEIN, PUTATIVE-RELATED"/>
    <property type="match status" value="1"/>
</dbReference>